<reference evidence="1" key="1">
    <citation type="journal article" date="2015" name="Genome Biol. Evol.">
        <title>Organellar Genomes of White Spruce (Picea glauca): Assembly and Annotation.</title>
        <authorList>
            <person name="Jackman S.D."/>
            <person name="Warren R.L."/>
            <person name="Gibb E.A."/>
            <person name="Vandervalk B.P."/>
            <person name="Mohamadi H."/>
            <person name="Chu J."/>
            <person name="Raymond A."/>
            <person name="Pleasance S."/>
            <person name="Coope R."/>
            <person name="Wildung M.R."/>
            <person name="Ritland C.E."/>
            <person name="Bousquet J."/>
            <person name="Jones S.J."/>
            <person name="Bohlmann J."/>
            <person name="Birol I."/>
        </authorList>
    </citation>
    <scope>NUCLEOTIDE SEQUENCE [LARGE SCALE GENOMIC DNA]</scope>
    <source>
        <tissue evidence="1">Flushing bud</tissue>
    </source>
</reference>
<dbReference type="AlphaFoldDB" id="A0A101M1W2"/>
<proteinExistence type="predicted"/>
<keyword evidence="1" id="KW-0496">Mitochondrion</keyword>
<organism evidence="1">
    <name type="scientific">Picea glauca</name>
    <name type="common">White spruce</name>
    <name type="synonym">Pinus glauca</name>
    <dbReference type="NCBI Taxonomy" id="3330"/>
    <lineage>
        <taxon>Eukaryota</taxon>
        <taxon>Viridiplantae</taxon>
        <taxon>Streptophyta</taxon>
        <taxon>Embryophyta</taxon>
        <taxon>Tracheophyta</taxon>
        <taxon>Spermatophyta</taxon>
        <taxon>Pinopsida</taxon>
        <taxon>Pinidae</taxon>
        <taxon>Conifers I</taxon>
        <taxon>Pinales</taxon>
        <taxon>Pinaceae</taxon>
        <taxon>Picea</taxon>
    </lineage>
</organism>
<protein>
    <submittedName>
        <fullName evidence="1">Uncharacterized protein</fullName>
    </submittedName>
</protein>
<comment type="caution">
    <text evidence="1">The sequence shown here is derived from an EMBL/GenBank/DDBJ whole genome shotgun (WGS) entry which is preliminary data.</text>
</comment>
<accession>A0A101M1W2</accession>
<name>A0A101M1W2_PICGL</name>
<evidence type="ECO:0000313" key="1">
    <source>
        <dbReference type="EMBL" id="KUM49534.1"/>
    </source>
</evidence>
<geneLocation type="mitochondrion" evidence="1"/>
<sequence length="66" mass="7737">MRYSLLMNPLNFTDELLSLRNNFWFHCPQEQRGTTRFTAHKTVISSYFIYFFPSGASGTRRLGSLL</sequence>
<gene>
    <name evidence="1" type="ORF">ABT39_MTgene2759</name>
</gene>
<dbReference type="EMBL" id="LKAM01000002">
    <property type="protein sequence ID" value="KUM49534.1"/>
    <property type="molecule type" value="Genomic_DNA"/>
</dbReference>